<evidence type="ECO:0000256" key="1">
    <source>
        <dbReference type="ARBA" id="ARBA00004613"/>
    </source>
</evidence>
<dbReference type="SUPFAM" id="SSF63501">
    <property type="entry name" value="Frizzled cysteine-rich domain"/>
    <property type="match status" value="1"/>
</dbReference>
<dbReference type="GeneTree" id="ENSGT00940000156432"/>
<evidence type="ECO:0000256" key="6">
    <source>
        <dbReference type="ARBA" id="ARBA00022729"/>
    </source>
</evidence>
<evidence type="ECO:0000256" key="3">
    <source>
        <dbReference type="ARBA" id="ARBA00022473"/>
    </source>
</evidence>
<keyword evidence="4" id="KW-0964">Secreted</keyword>
<keyword evidence="7" id="KW-0221">Differentiation</keyword>
<evidence type="ECO:0000259" key="12">
    <source>
        <dbReference type="PROSITE" id="PS50038"/>
    </source>
</evidence>
<evidence type="ECO:0000256" key="2">
    <source>
        <dbReference type="ARBA" id="ARBA00010054"/>
    </source>
</evidence>
<evidence type="ECO:0000259" key="13">
    <source>
        <dbReference type="PROSITE" id="PS50189"/>
    </source>
</evidence>
<evidence type="ECO:0000256" key="7">
    <source>
        <dbReference type="ARBA" id="ARBA00022782"/>
    </source>
</evidence>
<dbReference type="OMA" id="NFGQHDL"/>
<evidence type="ECO:0000256" key="9">
    <source>
        <dbReference type="ARBA" id="ARBA00070239"/>
    </source>
</evidence>
<dbReference type="PROSITE" id="PS50189">
    <property type="entry name" value="NTR"/>
    <property type="match status" value="1"/>
</dbReference>
<dbReference type="FunFam" id="2.40.50.120:FF:000006">
    <property type="entry name" value="Secreted frizzled-related protein 2"/>
    <property type="match status" value="1"/>
</dbReference>
<feature type="chain" id="PRO_5034752142" description="Secreted frizzled-related protein 2" evidence="11">
    <location>
        <begin position="23"/>
        <end position="293"/>
    </location>
</feature>
<reference evidence="14" key="2">
    <citation type="submission" date="2025-09" db="UniProtKB">
        <authorList>
            <consortium name="Ensembl"/>
        </authorList>
    </citation>
    <scope>IDENTIFICATION</scope>
</reference>
<reference evidence="14" key="1">
    <citation type="submission" date="2025-08" db="UniProtKB">
        <authorList>
            <consortium name="Ensembl"/>
        </authorList>
    </citation>
    <scope>IDENTIFICATION</scope>
</reference>
<evidence type="ECO:0000256" key="11">
    <source>
        <dbReference type="SAM" id="SignalP"/>
    </source>
</evidence>
<dbReference type="InterPro" id="IPR018933">
    <property type="entry name" value="Netrin_module_non-TIMP"/>
</dbReference>
<dbReference type="PROSITE" id="PS50038">
    <property type="entry name" value="FZ"/>
    <property type="match status" value="1"/>
</dbReference>
<dbReference type="SMART" id="SM00643">
    <property type="entry name" value="C345C"/>
    <property type="match status" value="1"/>
</dbReference>
<accession>A0A8C4Q4R0</accession>
<comment type="caution">
    <text evidence="10">Lacks conserved residue(s) required for the propagation of feature annotation.</text>
</comment>
<dbReference type="FunFam" id="1.10.2000.10:FF:000001">
    <property type="entry name" value="secreted frizzled-related protein 2"/>
    <property type="match status" value="1"/>
</dbReference>
<comment type="similarity">
    <text evidence="2">Belongs to the secreted frizzled-related protein (sFRP) family.</text>
</comment>
<keyword evidence="15" id="KW-1185">Reference proteome</keyword>
<evidence type="ECO:0000256" key="5">
    <source>
        <dbReference type="ARBA" id="ARBA00022687"/>
    </source>
</evidence>
<proteinExistence type="inferred from homology"/>
<dbReference type="Gene3D" id="2.40.50.120">
    <property type="match status" value="1"/>
</dbReference>
<comment type="subcellular location">
    <subcellularLocation>
        <location evidence="1">Secreted</location>
    </subcellularLocation>
</comment>
<feature type="domain" description="FZ" evidence="12">
    <location>
        <begin position="32"/>
        <end position="152"/>
    </location>
</feature>
<dbReference type="InterPro" id="IPR008993">
    <property type="entry name" value="TIMP-like_OB-fold"/>
</dbReference>
<dbReference type="Gene3D" id="1.10.2000.10">
    <property type="entry name" value="Frizzled cysteine-rich domain"/>
    <property type="match status" value="1"/>
</dbReference>
<feature type="disulfide bond" evidence="10">
    <location>
        <begin position="84"/>
        <end position="122"/>
    </location>
</feature>
<protein>
    <recommendedName>
        <fullName evidence="9">Secreted frizzled-related protein 2</fullName>
    </recommendedName>
</protein>
<dbReference type="GO" id="GO:0017147">
    <property type="term" value="F:Wnt-protein binding"/>
    <property type="evidence" value="ECO:0007669"/>
    <property type="project" value="TreeGrafter"/>
</dbReference>
<name>A0A8C4Q4R0_EPTBU</name>
<dbReference type="PANTHER" id="PTHR11309:SF148">
    <property type="entry name" value="SECRETED FRIZZLED-RELATED PROTEIN 1"/>
    <property type="match status" value="1"/>
</dbReference>
<dbReference type="GO" id="GO:0035567">
    <property type="term" value="P:non-canonical Wnt signaling pathway"/>
    <property type="evidence" value="ECO:0007669"/>
    <property type="project" value="TreeGrafter"/>
</dbReference>
<dbReference type="SMART" id="SM00063">
    <property type="entry name" value="FRI"/>
    <property type="match status" value="1"/>
</dbReference>
<evidence type="ECO:0000313" key="14">
    <source>
        <dbReference type="Ensembl" id="ENSEBUP00000009837.1"/>
    </source>
</evidence>
<dbReference type="SUPFAM" id="SSF50242">
    <property type="entry name" value="TIMP-like"/>
    <property type="match status" value="1"/>
</dbReference>
<feature type="disulfide bond" evidence="10">
    <location>
        <begin position="115"/>
        <end position="139"/>
    </location>
</feature>
<keyword evidence="6 11" id="KW-0732">Signal</keyword>
<dbReference type="Ensembl" id="ENSEBUT00000010368.1">
    <property type="protein sequence ID" value="ENSEBUP00000009837.1"/>
    <property type="gene ID" value="ENSEBUG00000006328.1"/>
</dbReference>
<dbReference type="Pfam" id="PF01759">
    <property type="entry name" value="NTR"/>
    <property type="match status" value="1"/>
</dbReference>
<evidence type="ECO:0000256" key="4">
    <source>
        <dbReference type="ARBA" id="ARBA00022525"/>
    </source>
</evidence>
<keyword evidence="8 10" id="KW-1015">Disulfide bond</keyword>
<keyword evidence="3" id="KW-0217">Developmental protein</keyword>
<feature type="domain" description="NTR" evidence="13">
    <location>
        <begin position="170"/>
        <end position="293"/>
    </location>
</feature>
<dbReference type="GO" id="GO:0005615">
    <property type="term" value="C:extracellular space"/>
    <property type="evidence" value="ECO:0007669"/>
    <property type="project" value="TreeGrafter"/>
</dbReference>
<dbReference type="InterPro" id="IPR001134">
    <property type="entry name" value="Netrin_domain"/>
</dbReference>
<evidence type="ECO:0000256" key="8">
    <source>
        <dbReference type="ARBA" id="ARBA00023157"/>
    </source>
</evidence>
<feature type="disulfide bond" evidence="10">
    <location>
        <begin position="47"/>
        <end position="93"/>
    </location>
</feature>
<dbReference type="InterPro" id="IPR036790">
    <property type="entry name" value="Frizzled_dom_sf"/>
</dbReference>
<dbReference type="Proteomes" id="UP000694388">
    <property type="component" value="Unplaced"/>
</dbReference>
<dbReference type="InterPro" id="IPR020067">
    <property type="entry name" value="Frizzled_dom"/>
</dbReference>
<keyword evidence="5" id="KW-0879">Wnt signaling pathway</keyword>
<dbReference type="InterPro" id="IPR015526">
    <property type="entry name" value="Frizzled/SFRP"/>
</dbReference>
<dbReference type="CDD" id="cd03580">
    <property type="entry name" value="NTR_Sfrp1_like"/>
    <property type="match status" value="1"/>
</dbReference>
<dbReference type="AlphaFoldDB" id="A0A8C4Q4R0"/>
<organism evidence="14 15">
    <name type="scientific">Eptatretus burgeri</name>
    <name type="common">Inshore hagfish</name>
    <dbReference type="NCBI Taxonomy" id="7764"/>
    <lineage>
        <taxon>Eukaryota</taxon>
        <taxon>Metazoa</taxon>
        <taxon>Chordata</taxon>
        <taxon>Craniata</taxon>
        <taxon>Vertebrata</taxon>
        <taxon>Cyclostomata</taxon>
        <taxon>Myxini</taxon>
        <taxon>Myxiniformes</taxon>
        <taxon>Myxinidae</taxon>
        <taxon>Eptatretinae</taxon>
        <taxon>Eptatretus</taxon>
    </lineage>
</organism>
<evidence type="ECO:0000256" key="10">
    <source>
        <dbReference type="PROSITE-ProRule" id="PRU00090"/>
    </source>
</evidence>
<dbReference type="Pfam" id="PF01392">
    <property type="entry name" value="Fz"/>
    <property type="match status" value="1"/>
</dbReference>
<evidence type="ECO:0000313" key="15">
    <source>
        <dbReference type="Proteomes" id="UP000694388"/>
    </source>
</evidence>
<dbReference type="PANTHER" id="PTHR11309">
    <property type="entry name" value="FRIZZLED"/>
    <property type="match status" value="1"/>
</dbReference>
<dbReference type="GO" id="GO:0030154">
    <property type="term" value="P:cell differentiation"/>
    <property type="evidence" value="ECO:0007669"/>
    <property type="project" value="UniProtKB-KW"/>
</dbReference>
<sequence length="293" mass="33316">MGGRIGILHMLITTLVTVKIDASNHLGHWGHDGRRSCKPMPTSMALCRGVGYSEMWLPNLLGHESVREVVQQAASWVPLLAKRCHPDTKKFLCSVFAPVCVEGLHGAIRPCRSLCQTVRDSCVPVMEAFGYPWPDILGCDIFPADNDLCISASPTPSIPTVEPSQEFKVCDACVAKFGDDKRIIKNFCKNDFAVKMKIKEMSHSGRDTRIVAEVKSKSIYRLNGVREEELRQGDLWLRDGLRCMCEEISDVRENYLMLGQRRADRLIITAVRRWQHDSRDTRRMARRMRKIRC</sequence>
<dbReference type="GO" id="GO:0060070">
    <property type="term" value="P:canonical Wnt signaling pathway"/>
    <property type="evidence" value="ECO:0007669"/>
    <property type="project" value="TreeGrafter"/>
</dbReference>
<feature type="signal peptide" evidence="11">
    <location>
        <begin position="1"/>
        <end position="22"/>
    </location>
</feature>